<evidence type="ECO:0000313" key="1">
    <source>
        <dbReference type="EMBL" id="GME25090.1"/>
    </source>
</evidence>
<organism evidence="1 2">
    <name type="scientific">Neofusicoccum parvum</name>
    <dbReference type="NCBI Taxonomy" id="310453"/>
    <lineage>
        <taxon>Eukaryota</taxon>
        <taxon>Fungi</taxon>
        <taxon>Dikarya</taxon>
        <taxon>Ascomycota</taxon>
        <taxon>Pezizomycotina</taxon>
        <taxon>Dothideomycetes</taxon>
        <taxon>Dothideomycetes incertae sedis</taxon>
        <taxon>Botryosphaeriales</taxon>
        <taxon>Botryosphaeriaceae</taxon>
        <taxon>Neofusicoccum</taxon>
    </lineage>
</organism>
<name>A0ACB5RX62_9PEZI</name>
<protein>
    <submittedName>
        <fullName evidence="1">Uncharacterized protein</fullName>
    </submittedName>
</protein>
<comment type="caution">
    <text evidence="1">The sequence shown here is derived from an EMBL/GenBank/DDBJ whole genome shotgun (WGS) entry which is preliminary data.</text>
</comment>
<accession>A0ACB5RX62</accession>
<evidence type="ECO:0000313" key="2">
    <source>
        <dbReference type="Proteomes" id="UP001165186"/>
    </source>
</evidence>
<dbReference type="Proteomes" id="UP001165186">
    <property type="component" value="Unassembled WGS sequence"/>
</dbReference>
<sequence length="137" mass="15137">MATLLLNCGAAISSRIRARRQAKEEREREYAENFEKLQAENEKRVKRLSAMSQQYDLINDPMFNSKALPTAGGAGLVDANKPGDEHGKAAGNNYGAEPEAEEQYGGQERLGCCGIDDNKDDDDDDCCMMCDALIDWL</sequence>
<dbReference type="EMBL" id="BSXG01000017">
    <property type="protein sequence ID" value="GME25090.1"/>
    <property type="molecule type" value="Genomic_DNA"/>
</dbReference>
<gene>
    <name evidence="1" type="primary">g1725</name>
    <name evidence="1" type="ORF">NpPPO83_00001725</name>
</gene>
<proteinExistence type="predicted"/>
<reference evidence="1" key="1">
    <citation type="submission" date="2024-09" db="EMBL/GenBank/DDBJ databases">
        <title>Draft Genome Sequences of Neofusicoccum parvum.</title>
        <authorList>
            <person name="Ashida A."/>
            <person name="Camagna M."/>
            <person name="Tanaka A."/>
            <person name="Takemoto D."/>
        </authorList>
    </citation>
    <scope>NUCLEOTIDE SEQUENCE</scope>
    <source>
        <strain evidence="1">PPO83</strain>
    </source>
</reference>
<keyword evidence="2" id="KW-1185">Reference proteome</keyword>